<name>A0A7Y9LQH3_9BURK</name>
<dbReference type="Proteomes" id="UP000542125">
    <property type="component" value="Unassembled WGS sequence"/>
</dbReference>
<keyword evidence="1" id="KW-0812">Transmembrane</keyword>
<feature type="transmembrane region" description="Helical" evidence="1">
    <location>
        <begin position="89"/>
        <end position="114"/>
    </location>
</feature>
<sequence length="194" mass="20663">MPTSDEASPRPACRLSGYPDRRAPRLAAGGRGPQTGASMLYNLLTLIHVASIIVWVGGMAFAHLALRPAVATLEPAVRLRLMEDVLRRFFLLAGIAVLLAVASGLGMVGLAAAQVAETGGRFRMPLAWNLMGTFGIIMALIFGHIRFALFGRLRRAVEASDWKAGGVAMASIRKWVGINLLIGACVVVIAFLGR</sequence>
<feature type="transmembrane region" description="Helical" evidence="1">
    <location>
        <begin position="175"/>
        <end position="193"/>
    </location>
</feature>
<gene>
    <name evidence="3" type="ORF">FHW18_005075</name>
</gene>
<evidence type="ECO:0000313" key="3">
    <source>
        <dbReference type="EMBL" id="NYE85756.1"/>
    </source>
</evidence>
<dbReference type="EMBL" id="JACBYR010000003">
    <property type="protein sequence ID" value="NYE85756.1"/>
    <property type="molecule type" value="Genomic_DNA"/>
</dbReference>
<comment type="caution">
    <text evidence="3">The sequence shown here is derived from an EMBL/GenBank/DDBJ whole genome shotgun (WGS) entry which is preliminary data.</text>
</comment>
<dbReference type="InterPro" id="IPR008457">
    <property type="entry name" value="Cu-R_CopD_dom"/>
</dbReference>
<dbReference type="GO" id="GO:0016020">
    <property type="term" value="C:membrane"/>
    <property type="evidence" value="ECO:0007669"/>
    <property type="project" value="InterPro"/>
</dbReference>
<feature type="domain" description="Copper resistance protein D" evidence="2">
    <location>
        <begin position="85"/>
        <end position="191"/>
    </location>
</feature>
<dbReference type="Pfam" id="PF05425">
    <property type="entry name" value="CopD"/>
    <property type="match status" value="1"/>
</dbReference>
<protein>
    <submittedName>
        <fullName evidence="3">Putative membrane protein</fullName>
    </submittedName>
</protein>
<evidence type="ECO:0000259" key="2">
    <source>
        <dbReference type="Pfam" id="PF05425"/>
    </source>
</evidence>
<keyword evidence="1" id="KW-0472">Membrane</keyword>
<dbReference type="AlphaFoldDB" id="A0A7Y9LQH3"/>
<proteinExistence type="predicted"/>
<dbReference type="RefSeq" id="WP_373563485.1">
    <property type="nucleotide sequence ID" value="NZ_JACBYR010000003.1"/>
</dbReference>
<keyword evidence="1" id="KW-1133">Transmembrane helix</keyword>
<feature type="transmembrane region" description="Helical" evidence="1">
    <location>
        <begin position="126"/>
        <end position="145"/>
    </location>
</feature>
<evidence type="ECO:0000256" key="1">
    <source>
        <dbReference type="SAM" id="Phobius"/>
    </source>
</evidence>
<reference evidence="3 4" key="1">
    <citation type="submission" date="2020-07" db="EMBL/GenBank/DDBJ databases">
        <title>Genomic Encyclopedia of Type Strains, Phase IV (KMG-V): Genome sequencing to study the core and pangenomes of soil and plant-associated prokaryotes.</title>
        <authorList>
            <person name="Whitman W."/>
        </authorList>
    </citation>
    <scope>NUCLEOTIDE SEQUENCE [LARGE SCALE GENOMIC DNA]</scope>
    <source>
        <strain evidence="3 4">SAS40</strain>
    </source>
</reference>
<evidence type="ECO:0000313" key="4">
    <source>
        <dbReference type="Proteomes" id="UP000542125"/>
    </source>
</evidence>
<organism evidence="3 4">
    <name type="scientific">Pigmentiphaga litoralis</name>
    <dbReference type="NCBI Taxonomy" id="516702"/>
    <lineage>
        <taxon>Bacteria</taxon>
        <taxon>Pseudomonadati</taxon>
        <taxon>Pseudomonadota</taxon>
        <taxon>Betaproteobacteria</taxon>
        <taxon>Burkholderiales</taxon>
        <taxon>Alcaligenaceae</taxon>
        <taxon>Pigmentiphaga</taxon>
    </lineage>
</organism>
<feature type="transmembrane region" description="Helical" evidence="1">
    <location>
        <begin position="46"/>
        <end position="68"/>
    </location>
</feature>
<keyword evidence="4" id="KW-1185">Reference proteome</keyword>
<accession>A0A7Y9LQH3</accession>